<accession>A0ABT6FMF6</accession>
<proteinExistence type="predicted"/>
<dbReference type="RefSeq" id="WP_277898212.1">
    <property type="nucleotide sequence ID" value="NZ_JAPMUA010000001.1"/>
</dbReference>
<organism evidence="1 2">
    <name type="scientific">Galbibacter pacificus</name>
    <dbReference type="NCBI Taxonomy" id="2996052"/>
    <lineage>
        <taxon>Bacteria</taxon>
        <taxon>Pseudomonadati</taxon>
        <taxon>Bacteroidota</taxon>
        <taxon>Flavobacteriia</taxon>
        <taxon>Flavobacteriales</taxon>
        <taxon>Flavobacteriaceae</taxon>
        <taxon>Galbibacter</taxon>
    </lineage>
</organism>
<sequence length="815" mass="92066">MKRFFVFTCLAIVLFQSCKEETVSPASGLIAYTPRNANVVIKINDYQAFKSELINNNFIKLLKNTPAYKNTFGLLNALKYITPKGTSLLTFTEIGKNEFNYTLICKNHNDLFSIDSTVNRKVEEIKYEGASIKILSIGEKQIFSTSVNNYFIGSSSRLLIENLIRNTGNLKADKNLEKLYQVAQNNIAANIFINHKESANLFQNVLSENLSNNMVEFNDWTSVDASIAQDYIKLNGIATSSDSIPNTLNLFKHKSPASSHAAEIVPLNASFFIAYPAVNPYNLRTVQPKDSLFKNIEEFVEIGLNQVKVAAVKNNDNIDFEDKLQQFVKQKSTYRDQTVWELNTDDLLVTHLTKIAKHIKAAHVAKVGDYYVFAQNSALLEDIISNFQNNATLAQVPTYTNLRSELADESSVLAIANLEKIKDSGSILNPDFITGIAKTSFKDYKYAAFQYISEGTFAHFHVLLKKANTSTVNSNLVTQLYSTTLDADIVSKPQFVLNHYTKKMEIVVQDNENNLYLIATNGKVLWKKKLDSKIRGNISQVDLYRNGRLQLAFTTATKFMVVDRNGEDVSPFPLSFNSTITQPLAVFDYSNNRDYRFLIVMGKQIKMYDRNAETVNGFTLKETNNTVINSPKHIRIGNKDYIVLQESDGKLDILHRTGDVRVRVKGNIDFSGNEIYLYNGKFTTTNTNGDLIQVDQQGRLNKIALDLKENHLIDATAHTLSTISENMLNIKENKATLDFGIYTQPKIFYIYDKIYVSVTDKQTHKVYLFDSNAKMIENFPVYGDAAVDLADMDNDKKLEMITVGDKSSVICYKIN</sequence>
<protein>
    <submittedName>
        <fullName evidence="1">Ribonuclease HII</fullName>
    </submittedName>
</protein>
<comment type="caution">
    <text evidence="1">The sequence shown here is derived from an EMBL/GenBank/DDBJ whole genome shotgun (WGS) entry which is preliminary data.</text>
</comment>
<reference evidence="1" key="1">
    <citation type="submission" date="2022-11" db="EMBL/GenBank/DDBJ databases">
        <title>High-quality draft genome sequence of Galbibacter sp. strain CMA-7.</title>
        <authorList>
            <person name="Wei L."/>
            <person name="Dong C."/>
            <person name="Shao Z."/>
        </authorList>
    </citation>
    <scope>NUCLEOTIDE SEQUENCE</scope>
    <source>
        <strain evidence="1">CMA-7</strain>
    </source>
</reference>
<gene>
    <name evidence="1" type="ORF">OSR52_01120</name>
</gene>
<dbReference type="SUPFAM" id="SSF50969">
    <property type="entry name" value="YVTN repeat-like/Quinoprotein amine dehydrogenase"/>
    <property type="match status" value="1"/>
</dbReference>
<name>A0ABT6FMF6_9FLAO</name>
<dbReference type="Proteomes" id="UP001153642">
    <property type="component" value="Unassembled WGS sequence"/>
</dbReference>
<dbReference type="EMBL" id="JAPMUA010000001">
    <property type="protein sequence ID" value="MDG3584449.1"/>
    <property type="molecule type" value="Genomic_DNA"/>
</dbReference>
<keyword evidence="2" id="KW-1185">Reference proteome</keyword>
<evidence type="ECO:0000313" key="2">
    <source>
        <dbReference type="Proteomes" id="UP001153642"/>
    </source>
</evidence>
<evidence type="ECO:0000313" key="1">
    <source>
        <dbReference type="EMBL" id="MDG3584449.1"/>
    </source>
</evidence>
<dbReference type="PROSITE" id="PS51257">
    <property type="entry name" value="PROKAR_LIPOPROTEIN"/>
    <property type="match status" value="1"/>
</dbReference>
<dbReference type="InterPro" id="IPR011044">
    <property type="entry name" value="Quino_amine_DH_bsu"/>
</dbReference>